<dbReference type="InterPro" id="IPR020568">
    <property type="entry name" value="Ribosomal_Su5_D2-typ_SF"/>
</dbReference>
<comment type="caution">
    <text evidence="8">The sequence shown here is derived from an EMBL/GenBank/DDBJ whole genome shotgun (WGS) entry which is preliminary data.</text>
</comment>
<keyword evidence="4 6" id="KW-0368">Histidine biosynthesis</keyword>
<evidence type="ECO:0000256" key="7">
    <source>
        <dbReference type="RuleBase" id="RU000599"/>
    </source>
</evidence>
<evidence type="ECO:0000256" key="5">
    <source>
        <dbReference type="ARBA" id="ARBA00023239"/>
    </source>
</evidence>
<dbReference type="EC" id="4.2.1.19" evidence="6 7"/>
<dbReference type="Proteomes" id="UP001176960">
    <property type="component" value="Unassembled WGS sequence"/>
</dbReference>
<dbReference type="FunFam" id="3.30.230.40:FF:000003">
    <property type="entry name" value="Imidazoleglycerol-phosphate dehydratase HisB"/>
    <property type="match status" value="1"/>
</dbReference>
<evidence type="ECO:0000256" key="3">
    <source>
        <dbReference type="ARBA" id="ARBA00022605"/>
    </source>
</evidence>
<accession>A0AA35XVB4</accession>
<dbReference type="FunFam" id="3.30.230.40:FF:000001">
    <property type="entry name" value="Imidazoleglycerol-phosphate dehydratase HisB"/>
    <property type="match status" value="1"/>
</dbReference>
<dbReference type="PANTHER" id="PTHR23133">
    <property type="entry name" value="IMIDAZOLEGLYCEROL-PHOSPHATE DEHYDRATASE HIS7"/>
    <property type="match status" value="1"/>
</dbReference>
<dbReference type="PROSITE" id="PS00955">
    <property type="entry name" value="IGP_DEHYDRATASE_2"/>
    <property type="match status" value="1"/>
</dbReference>
<keyword evidence="9" id="KW-1185">Reference proteome</keyword>
<keyword evidence="6" id="KW-0963">Cytoplasm</keyword>
<dbReference type="NCBIfam" id="NF002111">
    <property type="entry name" value="PRK00951.2-1"/>
    <property type="match status" value="1"/>
</dbReference>
<sequence>MSTPRIARQHRVTSETDVMLTLCLDGNGSAEIDSGIGFFDHMLTALTKHGSFDLELRCVGDLHIDGHHTVEDIGIALGKAFALALGDKRGITRFGHALVPLDEALCEAVVDVSGRPYLAWNVEFPREKIGEMDTELFEEFYRAFAMASSLTVHMTCKAGRNAHHIAESGFKAFARALRMAVSADPRAGNMIPSTKGVL</sequence>
<evidence type="ECO:0000256" key="2">
    <source>
        <dbReference type="ARBA" id="ARBA00016664"/>
    </source>
</evidence>
<dbReference type="NCBIfam" id="NF002114">
    <property type="entry name" value="PRK00951.2-4"/>
    <property type="match status" value="1"/>
</dbReference>
<keyword evidence="5 6" id="KW-0456">Lyase</keyword>
<dbReference type="AlphaFoldDB" id="A0AA35XVB4"/>
<dbReference type="EMBL" id="CATKSH010000002">
    <property type="protein sequence ID" value="CAI9119581.1"/>
    <property type="molecule type" value="Genomic_DNA"/>
</dbReference>
<dbReference type="GO" id="GO:0000105">
    <property type="term" value="P:L-histidine biosynthetic process"/>
    <property type="evidence" value="ECO:0007669"/>
    <property type="project" value="UniProtKB-UniRule"/>
</dbReference>
<dbReference type="HAMAP" id="MF_00076">
    <property type="entry name" value="HisB"/>
    <property type="match status" value="1"/>
</dbReference>
<dbReference type="Pfam" id="PF00475">
    <property type="entry name" value="IGPD"/>
    <property type="match status" value="1"/>
</dbReference>
<dbReference type="InterPro" id="IPR000807">
    <property type="entry name" value="ImidazoleglycerolP_deHydtase"/>
</dbReference>
<keyword evidence="3 6" id="KW-0028">Amino-acid biosynthesis</keyword>
<organism evidence="8 9">
    <name type="scientific">Brytella acorum</name>
    <dbReference type="NCBI Taxonomy" id="2959299"/>
    <lineage>
        <taxon>Bacteria</taxon>
        <taxon>Pseudomonadati</taxon>
        <taxon>Pseudomonadota</taxon>
        <taxon>Alphaproteobacteria</taxon>
        <taxon>Acetobacterales</taxon>
        <taxon>Acetobacteraceae</taxon>
        <taxon>Brytella</taxon>
    </lineage>
</organism>
<evidence type="ECO:0000256" key="1">
    <source>
        <dbReference type="ARBA" id="ARBA00005047"/>
    </source>
</evidence>
<reference evidence="8" key="1">
    <citation type="submission" date="2023-03" db="EMBL/GenBank/DDBJ databases">
        <authorList>
            <person name="Cleenwerck I."/>
        </authorList>
    </citation>
    <scope>NUCLEOTIDE SEQUENCE</scope>
    <source>
        <strain evidence="8">LMG 32879</strain>
    </source>
</reference>
<dbReference type="SUPFAM" id="SSF54211">
    <property type="entry name" value="Ribosomal protein S5 domain 2-like"/>
    <property type="match status" value="2"/>
</dbReference>
<dbReference type="GO" id="GO:0005737">
    <property type="term" value="C:cytoplasm"/>
    <property type="evidence" value="ECO:0007669"/>
    <property type="project" value="UniProtKB-SubCell"/>
</dbReference>
<evidence type="ECO:0000256" key="6">
    <source>
        <dbReference type="HAMAP-Rule" id="MF_00076"/>
    </source>
</evidence>
<dbReference type="NCBIfam" id="NF002109">
    <property type="entry name" value="PRK00951.1-5"/>
    <property type="match status" value="1"/>
</dbReference>
<comment type="subcellular location">
    <subcellularLocation>
        <location evidence="6 7">Cytoplasm</location>
    </subcellularLocation>
</comment>
<name>A0AA35XVB4_9PROT</name>
<gene>
    <name evidence="6 8" type="primary">hisB</name>
    <name evidence="8" type="ORF">LMG32879_000399</name>
</gene>
<dbReference type="GO" id="GO:0004424">
    <property type="term" value="F:imidazoleglycerol-phosphate dehydratase activity"/>
    <property type="evidence" value="ECO:0007669"/>
    <property type="project" value="UniProtKB-UniRule"/>
</dbReference>
<proteinExistence type="inferred from homology"/>
<dbReference type="PANTHER" id="PTHR23133:SF2">
    <property type="entry name" value="IMIDAZOLEGLYCEROL-PHOSPHATE DEHYDRATASE"/>
    <property type="match status" value="1"/>
</dbReference>
<dbReference type="Gene3D" id="3.30.230.40">
    <property type="entry name" value="Imidazole glycerol phosphate dehydratase, domain 1"/>
    <property type="match status" value="2"/>
</dbReference>
<comment type="catalytic activity">
    <reaction evidence="6 7">
        <text>D-erythro-1-(imidazol-4-yl)glycerol 3-phosphate = 3-(imidazol-4-yl)-2-oxopropyl phosphate + H2O</text>
        <dbReference type="Rhea" id="RHEA:11040"/>
        <dbReference type="ChEBI" id="CHEBI:15377"/>
        <dbReference type="ChEBI" id="CHEBI:57766"/>
        <dbReference type="ChEBI" id="CHEBI:58278"/>
        <dbReference type="EC" id="4.2.1.19"/>
    </reaction>
</comment>
<dbReference type="InterPro" id="IPR020565">
    <property type="entry name" value="ImidazoleglycerP_deHydtase_CS"/>
</dbReference>
<dbReference type="CDD" id="cd07914">
    <property type="entry name" value="IGPD"/>
    <property type="match status" value="1"/>
</dbReference>
<comment type="similarity">
    <text evidence="6 7">Belongs to the imidazoleglycerol-phosphate dehydratase family.</text>
</comment>
<dbReference type="InterPro" id="IPR038494">
    <property type="entry name" value="IGPD_sf"/>
</dbReference>
<dbReference type="PROSITE" id="PS00954">
    <property type="entry name" value="IGP_DEHYDRATASE_1"/>
    <property type="match status" value="1"/>
</dbReference>
<comment type="pathway">
    <text evidence="1 6 7">Amino-acid biosynthesis; L-histidine biosynthesis; L-histidine from 5-phospho-alpha-D-ribose 1-diphosphate: step 6/9.</text>
</comment>
<protein>
    <recommendedName>
        <fullName evidence="2 6">Imidazoleglycerol-phosphate dehydratase</fullName>
        <shortName evidence="6">IGPD</shortName>
        <ecNumber evidence="6 7">4.2.1.19</ecNumber>
    </recommendedName>
</protein>
<evidence type="ECO:0000313" key="8">
    <source>
        <dbReference type="EMBL" id="CAI9119581.1"/>
    </source>
</evidence>
<evidence type="ECO:0000313" key="9">
    <source>
        <dbReference type="Proteomes" id="UP001176960"/>
    </source>
</evidence>
<dbReference type="RefSeq" id="WP_289841714.1">
    <property type="nucleotide sequence ID" value="NZ_CATKSH010000002.1"/>
</dbReference>
<evidence type="ECO:0000256" key="4">
    <source>
        <dbReference type="ARBA" id="ARBA00023102"/>
    </source>
</evidence>